<feature type="transmembrane region" description="Helical" evidence="1">
    <location>
        <begin position="21"/>
        <end position="44"/>
    </location>
</feature>
<keyword evidence="1" id="KW-0812">Transmembrane</keyword>
<keyword evidence="3" id="KW-1185">Reference proteome</keyword>
<evidence type="ECO:0000313" key="3">
    <source>
        <dbReference type="Proteomes" id="UP000318431"/>
    </source>
</evidence>
<dbReference type="Proteomes" id="UP000318431">
    <property type="component" value="Unassembled WGS sequence"/>
</dbReference>
<keyword evidence="1" id="KW-1133">Transmembrane helix</keyword>
<sequence length="187" mass="19698">MTAGGAHAPLPRQRGLTLIELIMFIVIVGVAVIGVLQVITMNTARSADPMRRKQAMAIAEALVDEIRAARFSWCDVTDPNYSTATSAAGCTIPEGVNQEAGGGARPFDNVNDYVQVYGTPLTYTTDVIGTPFPAGYAATVTITQPPSLGPAGATVPQGAVLRILVNVAYGNEAVTLETYRTRYAPNN</sequence>
<keyword evidence="1" id="KW-0472">Membrane</keyword>
<accession>A0A562RLW5</accession>
<gene>
    <name evidence="2" type="ORF">IP91_00514</name>
</gene>
<organism evidence="2 3">
    <name type="scientific">Pseudoduganella lurida</name>
    <dbReference type="NCBI Taxonomy" id="1036180"/>
    <lineage>
        <taxon>Bacteria</taxon>
        <taxon>Pseudomonadati</taxon>
        <taxon>Pseudomonadota</taxon>
        <taxon>Betaproteobacteria</taxon>
        <taxon>Burkholderiales</taxon>
        <taxon>Oxalobacteraceae</taxon>
        <taxon>Telluria group</taxon>
        <taxon>Pseudoduganella</taxon>
    </lineage>
</organism>
<evidence type="ECO:0000313" key="2">
    <source>
        <dbReference type="EMBL" id="TWI69446.1"/>
    </source>
</evidence>
<dbReference type="InterPro" id="IPR012902">
    <property type="entry name" value="N_methyl_site"/>
</dbReference>
<dbReference type="EMBL" id="VLLB01000001">
    <property type="protein sequence ID" value="TWI69446.1"/>
    <property type="molecule type" value="Genomic_DNA"/>
</dbReference>
<dbReference type="RefSeq" id="WP_145647207.1">
    <property type="nucleotide sequence ID" value="NZ_VLLB01000001.1"/>
</dbReference>
<protein>
    <submittedName>
        <fullName evidence="2">MSHA pilin protein MshD</fullName>
    </submittedName>
</protein>
<reference evidence="2 3" key="1">
    <citation type="journal article" date="2015" name="Stand. Genomic Sci.">
        <title>Genomic Encyclopedia of Bacterial and Archaeal Type Strains, Phase III: the genomes of soil and plant-associated and newly described type strains.</title>
        <authorList>
            <person name="Whitman W.B."/>
            <person name="Woyke T."/>
            <person name="Klenk H.P."/>
            <person name="Zhou Y."/>
            <person name="Lilburn T.G."/>
            <person name="Beck B.J."/>
            <person name="De Vos P."/>
            <person name="Vandamme P."/>
            <person name="Eisen J.A."/>
            <person name="Garrity G."/>
            <person name="Hugenholtz P."/>
            <person name="Kyrpides N.C."/>
        </authorList>
    </citation>
    <scope>NUCLEOTIDE SEQUENCE [LARGE SCALE GENOMIC DNA]</scope>
    <source>
        <strain evidence="2 3">CGMCC 1.10822</strain>
    </source>
</reference>
<dbReference type="PROSITE" id="PS00409">
    <property type="entry name" value="PROKAR_NTER_METHYL"/>
    <property type="match status" value="1"/>
</dbReference>
<evidence type="ECO:0000256" key="1">
    <source>
        <dbReference type="SAM" id="Phobius"/>
    </source>
</evidence>
<name>A0A562RLW5_9BURK</name>
<proteinExistence type="predicted"/>
<dbReference type="AlphaFoldDB" id="A0A562RLW5"/>
<comment type="caution">
    <text evidence="2">The sequence shown here is derived from an EMBL/GenBank/DDBJ whole genome shotgun (WGS) entry which is preliminary data.</text>
</comment>
<dbReference type="Pfam" id="PF07963">
    <property type="entry name" value="N_methyl"/>
    <property type="match status" value="1"/>
</dbReference>
<dbReference type="OrthoDB" id="8759523at2"/>